<feature type="region of interest" description="Disordered" evidence="4">
    <location>
        <begin position="350"/>
        <end position="702"/>
    </location>
</feature>
<dbReference type="InterPro" id="IPR015943">
    <property type="entry name" value="WD40/YVTN_repeat-like_dom_sf"/>
</dbReference>
<feature type="compositionally biased region" description="Low complexity" evidence="4">
    <location>
        <begin position="691"/>
        <end position="702"/>
    </location>
</feature>
<keyword evidence="2" id="KW-0677">Repeat</keyword>
<gene>
    <name evidence="5" type="ORF">FSCOSCO3_A006103</name>
</gene>
<feature type="compositionally biased region" description="Polar residues" evidence="4">
    <location>
        <begin position="572"/>
        <end position="584"/>
    </location>
</feature>
<feature type="compositionally biased region" description="Low complexity" evidence="4">
    <location>
        <begin position="359"/>
        <end position="386"/>
    </location>
</feature>
<keyword evidence="1 3" id="KW-0853">WD repeat</keyword>
<dbReference type="GO" id="GO:0080008">
    <property type="term" value="C:Cul4-RING E3 ubiquitin ligase complex"/>
    <property type="evidence" value="ECO:0007669"/>
    <property type="project" value="TreeGrafter"/>
</dbReference>
<feature type="compositionally biased region" description="Basic and acidic residues" evidence="4">
    <location>
        <begin position="308"/>
        <end position="330"/>
    </location>
</feature>
<dbReference type="Proteomes" id="UP001314229">
    <property type="component" value="Unassembled WGS sequence"/>
</dbReference>
<evidence type="ECO:0000313" key="6">
    <source>
        <dbReference type="Proteomes" id="UP001314229"/>
    </source>
</evidence>
<evidence type="ECO:0000256" key="4">
    <source>
        <dbReference type="SAM" id="MobiDB-lite"/>
    </source>
</evidence>
<feature type="compositionally biased region" description="Low complexity" evidence="4">
    <location>
        <begin position="408"/>
        <end position="434"/>
    </location>
</feature>
<feature type="compositionally biased region" description="Low complexity" evidence="4">
    <location>
        <begin position="555"/>
        <end position="564"/>
    </location>
</feature>
<organism evidence="5 6">
    <name type="scientific">Scomber scombrus</name>
    <name type="common">Atlantic mackerel</name>
    <name type="synonym">Scomber vernalis</name>
    <dbReference type="NCBI Taxonomy" id="13677"/>
    <lineage>
        <taxon>Eukaryota</taxon>
        <taxon>Metazoa</taxon>
        <taxon>Chordata</taxon>
        <taxon>Craniata</taxon>
        <taxon>Vertebrata</taxon>
        <taxon>Euteleostomi</taxon>
        <taxon>Actinopterygii</taxon>
        <taxon>Neopterygii</taxon>
        <taxon>Teleostei</taxon>
        <taxon>Neoteleostei</taxon>
        <taxon>Acanthomorphata</taxon>
        <taxon>Pelagiaria</taxon>
        <taxon>Scombriformes</taxon>
        <taxon>Scombridae</taxon>
        <taxon>Scomber</taxon>
    </lineage>
</organism>
<dbReference type="InterPro" id="IPR001680">
    <property type="entry name" value="WD40_rpt"/>
</dbReference>
<feature type="region of interest" description="Disordered" evidence="4">
    <location>
        <begin position="284"/>
        <end position="336"/>
    </location>
</feature>
<dbReference type="EMBL" id="CAWUFR010000038">
    <property type="protein sequence ID" value="CAK6959258.1"/>
    <property type="molecule type" value="Genomic_DNA"/>
</dbReference>
<dbReference type="Gene3D" id="2.130.10.10">
    <property type="entry name" value="YVTN repeat-like/Quinoprotein amine dehydrogenase"/>
    <property type="match status" value="2"/>
</dbReference>
<name>A0AAV1NJ98_SCOSC</name>
<evidence type="ECO:0000313" key="5">
    <source>
        <dbReference type="EMBL" id="CAK6959258.1"/>
    </source>
</evidence>
<dbReference type="SMART" id="SM00320">
    <property type="entry name" value="WD40"/>
    <property type="match status" value="7"/>
</dbReference>
<feature type="compositionally biased region" description="Low complexity" evidence="4">
    <location>
        <begin position="469"/>
        <end position="483"/>
    </location>
</feature>
<dbReference type="InterPro" id="IPR045151">
    <property type="entry name" value="DCAF8"/>
</dbReference>
<sequence>MSCAGNLVWDVNRRLIGYSDPNAIRTNYLGRREFVQRLKLEATLNVHDGCVNTISWNDTGEYILSGSDDTFLAITNPYNKKVKKSIRSGHRANIFSAKFMPHTNDQEIISCSGDGIIYYTHTEKSAEYNRQCQFTCHYGTAYEIMTVPNDPYTFLSCGEDGTVRWFDLRTKTSCTKEDCKDDILINCRRAATSISISPLVPYYLAVGCSDSSVRIYDRRMLGTRATGNYMGRGTTGMCVRFVPAHLSNKSCRVTSLCYSEDGQEVLVSYSSDYIYLFDPKDDQARELKGPSEERREELRQPPVKRLRLRGDWSDTGPRARPESERERDGEQSPNVSLMQRMSDMLSRWFEEASEAQGSRGTRPQTRPRGTAVRPEAASSTSAAVTAGDSRQVSSAPVRPEGTDTLEVPASPAAAAAAPLPESTSFSSSGSSSTVPAPPPSSSSSVESSVPSASPVISSPDTEQRSQADTGETPTPTATPTSEPVLSGGAASSLLDESVSVPASSITSTSTSTSSSSSTTAGTTRPSAAEPVLSLHYSSEGTTTSTIKLDFTDEWSSSTSSSMGSAGPKASEAAQSRESLSTESSALEPAPSVSSRQQSMPAACAEPSCAASCSGAPSSSSATASVQGSSSSSPLERSQPEEDTSGGCRRQEPTSTEEAQEGEESQSQSQPARANQDSDDSDDDPILIPATRFRGQGQRRSAAARIQELFRRRKERREMEESEMQNIRRPSVKMVYKGHRNSRTMIKESCFWGNNFVMSGSDCGHIFIWDRHTAEHLMLLEADNHVVNCLQPHPYDPILASSGIDYDIKIWSPLEESPSFNRVLADEVITRNELMLEETRNTITVPASFMLRMLASLNHIRSDRLEGDRSEGSGQENEDEQ</sequence>
<feature type="compositionally biased region" description="Basic and acidic residues" evidence="4">
    <location>
        <begin position="284"/>
        <end position="299"/>
    </location>
</feature>
<feature type="compositionally biased region" description="Polar residues" evidence="4">
    <location>
        <begin position="535"/>
        <end position="546"/>
    </location>
</feature>
<comment type="caution">
    <text evidence="5">The sequence shown here is derived from an EMBL/GenBank/DDBJ whole genome shotgun (WGS) entry which is preliminary data.</text>
</comment>
<feature type="compositionally biased region" description="Low complexity" evidence="4">
    <location>
        <begin position="441"/>
        <end position="459"/>
    </location>
</feature>
<evidence type="ECO:0000256" key="2">
    <source>
        <dbReference type="ARBA" id="ARBA00022737"/>
    </source>
</evidence>
<dbReference type="GO" id="GO:0045944">
    <property type="term" value="P:positive regulation of transcription by RNA polymerase II"/>
    <property type="evidence" value="ECO:0007669"/>
    <property type="project" value="TreeGrafter"/>
</dbReference>
<evidence type="ECO:0000256" key="1">
    <source>
        <dbReference type="ARBA" id="ARBA00022574"/>
    </source>
</evidence>
<feature type="repeat" description="WD" evidence="3">
    <location>
        <begin position="779"/>
        <end position="811"/>
    </location>
</feature>
<accession>A0AAV1NJ98</accession>
<dbReference type="PROSITE" id="PS50082">
    <property type="entry name" value="WD_REPEATS_2"/>
    <property type="match status" value="1"/>
</dbReference>
<dbReference type="PANTHER" id="PTHR15574">
    <property type="entry name" value="WD REPEAT DOMAIN-CONTAINING FAMILY"/>
    <property type="match status" value="1"/>
</dbReference>
<protein>
    <submittedName>
        <fullName evidence="5">DDB1- and CUL4-associated factor 6 isoform X2</fullName>
    </submittedName>
</protein>
<proteinExistence type="predicted"/>
<dbReference type="GO" id="GO:0005737">
    <property type="term" value="C:cytoplasm"/>
    <property type="evidence" value="ECO:0007669"/>
    <property type="project" value="TreeGrafter"/>
</dbReference>
<keyword evidence="6" id="KW-1185">Reference proteome</keyword>
<feature type="compositionally biased region" description="Low complexity" evidence="4">
    <location>
        <begin position="598"/>
        <end position="632"/>
    </location>
</feature>
<evidence type="ECO:0000256" key="3">
    <source>
        <dbReference type="PROSITE-ProRule" id="PRU00221"/>
    </source>
</evidence>
<feature type="compositionally biased region" description="Low complexity" evidence="4">
    <location>
        <begin position="497"/>
        <end position="528"/>
    </location>
</feature>
<dbReference type="PROSITE" id="PS50096">
    <property type="entry name" value="IQ"/>
    <property type="match status" value="1"/>
</dbReference>
<dbReference type="InterPro" id="IPR036322">
    <property type="entry name" value="WD40_repeat_dom_sf"/>
</dbReference>
<reference evidence="5 6" key="1">
    <citation type="submission" date="2024-01" db="EMBL/GenBank/DDBJ databases">
        <authorList>
            <person name="Alioto T."/>
            <person name="Alioto T."/>
            <person name="Gomez Garrido J."/>
        </authorList>
    </citation>
    <scope>NUCLEOTIDE SEQUENCE [LARGE SCALE GENOMIC DNA]</scope>
</reference>
<dbReference type="Pfam" id="PF00400">
    <property type="entry name" value="WD40"/>
    <property type="match status" value="3"/>
</dbReference>
<dbReference type="SUPFAM" id="SSF50978">
    <property type="entry name" value="WD40 repeat-like"/>
    <property type="match status" value="1"/>
</dbReference>
<dbReference type="FunFam" id="2.130.10.10:FF:000045">
    <property type="entry name" value="DDB1- and CUL4-associated factor 6 isoform X2"/>
    <property type="match status" value="1"/>
</dbReference>
<dbReference type="PANTHER" id="PTHR15574:SF39">
    <property type="entry name" value="DDB1- AND CUL4-ASSOCIATED FACTOR 6"/>
    <property type="match status" value="1"/>
</dbReference>
<dbReference type="AlphaFoldDB" id="A0AAV1NJ98"/>